<gene>
    <name evidence="3" type="ORF">C7B77_26055</name>
</gene>
<accession>A0A2T1FF87</accession>
<reference evidence="3 4" key="1">
    <citation type="submission" date="2018-03" db="EMBL/GenBank/DDBJ databases">
        <title>The ancient ancestry and fast evolution of plastids.</title>
        <authorList>
            <person name="Moore K.R."/>
            <person name="Magnabosco C."/>
            <person name="Momper L."/>
            <person name="Gold D.A."/>
            <person name="Bosak T."/>
            <person name="Fournier G.P."/>
        </authorList>
    </citation>
    <scope>NUCLEOTIDE SEQUENCE [LARGE SCALE GENOMIC DNA]</scope>
    <source>
        <strain evidence="3 4">CCALA 037</strain>
    </source>
</reference>
<organism evidence="3 4">
    <name type="scientific">Chamaesiphon polymorphus CCALA 037</name>
    <dbReference type="NCBI Taxonomy" id="2107692"/>
    <lineage>
        <taxon>Bacteria</taxon>
        <taxon>Bacillati</taxon>
        <taxon>Cyanobacteriota</taxon>
        <taxon>Cyanophyceae</taxon>
        <taxon>Gomontiellales</taxon>
        <taxon>Chamaesiphonaceae</taxon>
        <taxon>Chamaesiphon</taxon>
    </lineage>
</organism>
<dbReference type="EMBL" id="PVWO01000544">
    <property type="protein sequence ID" value="PSB43655.1"/>
    <property type="molecule type" value="Genomic_DNA"/>
</dbReference>
<evidence type="ECO:0000313" key="4">
    <source>
        <dbReference type="Proteomes" id="UP000238937"/>
    </source>
</evidence>
<keyword evidence="4" id="KW-1185">Reference proteome</keyword>
<comment type="caution">
    <text evidence="3">The sequence shown here is derived from an EMBL/GenBank/DDBJ whole genome shotgun (WGS) entry which is preliminary data.</text>
</comment>
<protein>
    <submittedName>
        <fullName evidence="3">Uncharacterized protein</fullName>
    </submittedName>
</protein>
<feature type="transmembrane region" description="Helical" evidence="2">
    <location>
        <begin position="20"/>
        <end position="41"/>
    </location>
</feature>
<feature type="compositionally biased region" description="Polar residues" evidence="1">
    <location>
        <begin position="44"/>
        <end position="63"/>
    </location>
</feature>
<evidence type="ECO:0000256" key="1">
    <source>
        <dbReference type="SAM" id="MobiDB-lite"/>
    </source>
</evidence>
<keyword evidence="2" id="KW-0812">Transmembrane</keyword>
<proteinExistence type="predicted"/>
<name>A0A2T1FF87_9CYAN</name>
<evidence type="ECO:0000256" key="2">
    <source>
        <dbReference type="SAM" id="Phobius"/>
    </source>
</evidence>
<dbReference type="AlphaFoldDB" id="A0A2T1FF87"/>
<dbReference type="Proteomes" id="UP000238937">
    <property type="component" value="Unassembled WGS sequence"/>
</dbReference>
<feature type="region of interest" description="Disordered" evidence="1">
    <location>
        <begin position="43"/>
        <end position="63"/>
    </location>
</feature>
<evidence type="ECO:0000313" key="3">
    <source>
        <dbReference type="EMBL" id="PSB43655.1"/>
    </source>
</evidence>
<sequence>MEAVVSDRSDRSVSIANAVGNGALATVAALTLAITVLATVAGNGASTNDSRSIEPTQIWTHPN</sequence>
<keyword evidence="2" id="KW-1133">Transmembrane helix</keyword>
<keyword evidence="2" id="KW-0472">Membrane</keyword>